<dbReference type="EMBL" id="BFAD01000015">
    <property type="protein sequence ID" value="GBE89270.1"/>
    <property type="molecule type" value="Genomic_DNA"/>
</dbReference>
<evidence type="ECO:0000313" key="4">
    <source>
        <dbReference type="EMBL" id="GBE89270.1"/>
    </source>
</evidence>
<evidence type="ECO:0000313" key="5">
    <source>
        <dbReference type="Proteomes" id="UP000287166"/>
    </source>
</evidence>
<dbReference type="Pfam" id="PF11807">
    <property type="entry name" value="UstYa"/>
    <property type="match status" value="1"/>
</dbReference>
<reference evidence="4 5" key="1">
    <citation type="journal article" date="2018" name="Sci. Rep.">
        <title>Genome sequence of the cauliflower mushroom Sparassis crispa (Hanabiratake) and its association with beneficial usage.</title>
        <authorList>
            <person name="Kiyama R."/>
            <person name="Furutani Y."/>
            <person name="Kawaguchi K."/>
            <person name="Nakanishi T."/>
        </authorList>
    </citation>
    <scope>NUCLEOTIDE SEQUENCE [LARGE SCALE GENOMIC DNA]</scope>
</reference>
<dbReference type="PANTHER" id="PTHR33365">
    <property type="entry name" value="YALI0B05434P"/>
    <property type="match status" value="1"/>
</dbReference>
<dbReference type="GO" id="GO:0043386">
    <property type="term" value="P:mycotoxin biosynthetic process"/>
    <property type="evidence" value="ECO:0007669"/>
    <property type="project" value="InterPro"/>
</dbReference>
<dbReference type="InterPro" id="IPR021765">
    <property type="entry name" value="UstYa-like"/>
</dbReference>
<sequence>MRQRVQLPFALIVCGVCALTVSLLVHITSAIQYLHSQSSLGQTRVAEFSIPIRYAALSTVKSPRLGLYASDAEWRSLLPSGEGFLYLPSDGEHYLVSHYHQLHCLRSLRMYFLKHDNLSEADWGHVDHCLIYLHQMLLCNVDLTLEPANHKQLTPDGRLTNAVTGIDVTHRCKDWAQVRGFMESNYEQWGDTYKTEGTSP</sequence>
<comment type="caution">
    <text evidence="4">The sequence shown here is derived from an EMBL/GenBank/DDBJ whole genome shotgun (WGS) entry which is preliminary data.</text>
</comment>
<keyword evidence="5" id="KW-1185">Reference proteome</keyword>
<dbReference type="AlphaFoldDB" id="A0A401H4J5"/>
<dbReference type="InParanoid" id="A0A401H4J5"/>
<evidence type="ECO:0000256" key="2">
    <source>
        <dbReference type="ARBA" id="ARBA00023002"/>
    </source>
</evidence>
<evidence type="ECO:0000256" key="1">
    <source>
        <dbReference type="ARBA" id="ARBA00004685"/>
    </source>
</evidence>
<dbReference type="OrthoDB" id="2793273at2759"/>
<dbReference type="GO" id="GO:0016491">
    <property type="term" value="F:oxidoreductase activity"/>
    <property type="evidence" value="ECO:0007669"/>
    <property type="project" value="UniProtKB-KW"/>
</dbReference>
<proteinExistence type="inferred from homology"/>
<organism evidence="4 5">
    <name type="scientific">Sparassis crispa</name>
    <dbReference type="NCBI Taxonomy" id="139825"/>
    <lineage>
        <taxon>Eukaryota</taxon>
        <taxon>Fungi</taxon>
        <taxon>Dikarya</taxon>
        <taxon>Basidiomycota</taxon>
        <taxon>Agaricomycotina</taxon>
        <taxon>Agaricomycetes</taxon>
        <taxon>Polyporales</taxon>
        <taxon>Sparassidaceae</taxon>
        <taxon>Sparassis</taxon>
    </lineage>
</organism>
<evidence type="ECO:0008006" key="6">
    <source>
        <dbReference type="Google" id="ProtNLM"/>
    </source>
</evidence>
<protein>
    <recommendedName>
        <fullName evidence="6">Oxidase ustYa</fullName>
    </recommendedName>
</protein>
<evidence type="ECO:0000256" key="3">
    <source>
        <dbReference type="ARBA" id="ARBA00035112"/>
    </source>
</evidence>
<dbReference type="PANTHER" id="PTHR33365:SF11">
    <property type="entry name" value="TAT PATHWAY SIGNAL SEQUENCE"/>
    <property type="match status" value="1"/>
</dbReference>
<keyword evidence="2" id="KW-0560">Oxidoreductase</keyword>
<name>A0A401H4J5_9APHY</name>
<dbReference type="RefSeq" id="XP_027620183.1">
    <property type="nucleotide sequence ID" value="XM_027764382.1"/>
</dbReference>
<comment type="similarity">
    <text evidence="3">Belongs to the ustYa family.</text>
</comment>
<dbReference type="STRING" id="139825.A0A401H4J5"/>
<accession>A0A401H4J5</accession>
<gene>
    <name evidence="4" type="ORF">SCP_1502780</name>
</gene>
<dbReference type="GeneID" id="38786187"/>
<dbReference type="Proteomes" id="UP000287166">
    <property type="component" value="Unassembled WGS sequence"/>
</dbReference>
<comment type="pathway">
    <text evidence="1">Mycotoxin biosynthesis.</text>
</comment>